<dbReference type="SMART" id="SM01373">
    <property type="entry name" value="MAGE"/>
    <property type="match status" value="1"/>
</dbReference>
<feature type="compositionally biased region" description="Polar residues" evidence="1">
    <location>
        <begin position="18"/>
        <end position="27"/>
    </location>
</feature>
<organism evidence="3 4">
    <name type="scientific">Circinella minor</name>
    <dbReference type="NCBI Taxonomy" id="1195481"/>
    <lineage>
        <taxon>Eukaryota</taxon>
        <taxon>Fungi</taxon>
        <taxon>Fungi incertae sedis</taxon>
        <taxon>Mucoromycota</taxon>
        <taxon>Mucoromycotina</taxon>
        <taxon>Mucoromycetes</taxon>
        <taxon>Mucorales</taxon>
        <taxon>Lichtheimiaceae</taxon>
        <taxon>Circinella</taxon>
    </lineage>
</organism>
<proteinExistence type="predicted"/>
<accession>A0A8H7VIL9</accession>
<dbReference type="InterPro" id="IPR002190">
    <property type="entry name" value="MHD_dom"/>
</dbReference>
<dbReference type="Gene3D" id="1.10.10.1200">
    <property type="entry name" value="MAGE homology domain, winged helix WH1 motif"/>
    <property type="match status" value="1"/>
</dbReference>
<keyword evidence="4" id="KW-1185">Reference proteome</keyword>
<dbReference type="Pfam" id="PF01454">
    <property type="entry name" value="MAGE"/>
    <property type="match status" value="1"/>
</dbReference>
<dbReference type="FunFam" id="1.10.10.1210:FF:000001">
    <property type="entry name" value="melanoma-associated antigen D1"/>
    <property type="match status" value="1"/>
</dbReference>
<sequence>SQKRTRTIRDDSDDEYRASSSTQRVKTDTGLTNWDAEVFQRKVKDTVRYALVCEYKRQPIRRDDINKKILQERSRDFNRVQAAANRKLKHLFGFEMVDLGSKEKPTLDSNKNKPTPKTSNTVKAYILSSNINNSHRIPEIIHRSDEEYEMTGLLYVILALIFTNEQIMSEADIIEHLDRLGVTDESDTFGDREKLLDTFVRQNYLIRSKSGNDPNNENSREYYWGTRARAEITGEDIMGFIVSTYGSDENQETLKDYIFRAAGYDMR</sequence>
<feature type="non-terminal residue" evidence="3">
    <location>
        <position position="1"/>
    </location>
</feature>
<dbReference type="EMBL" id="JAEPRB010000146">
    <property type="protein sequence ID" value="KAG2220267.1"/>
    <property type="molecule type" value="Genomic_DNA"/>
</dbReference>
<dbReference type="Gene3D" id="1.10.10.1210">
    <property type="entry name" value="MAGE homology domain, winged helix WH2 motif"/>
    <property type="match status" value="1"/>
</dbReference>
<gene>
    <name evidence="3" type="ORF">INT45_009882</name>
</gene>
<evidence type="ECO:0000313" key="3">
    <source>
        <dbReference type="EMBL" id="KAG2220267.1"/>
    </source>
</evidence>
<dbReference type="InterPro" id="IPR041898">
    <property type="entry name" value="MAGE_WH1"/>
</dbReference>
<dbReference type="OrthoDB" id="205198at2759"/>
<name>A0A8H7VIL9_9FUNG</name>
<protein>
    <recommendedName>
        <fullName evidence="2">MAGE domain-containing protein</fullName>
    </recommendedName>
</protein>
<comment type="caution">
    <text evidence="3">The sequence shown here is derived from an EMBL/GenBank/DDBJ whole genome shotgun (WGS) entry which is preliminary data.</text>
</comment>
<dbReference type="InterPro" id="IPR041899">
    <property type="entry name" value="MAGE_WH2"/>
</dbReference>
<dbReference type="PROSITE" id="PS50838">
    <property type="entry name" value="MAGE"/>
    <property type="match status" value="1"/>
</dbReference>
<dbReference type="AlphaFoldDB" id="A0A8H7VIL9"/>
<evidence type="ECO:0000259" key="2">
    <source>
        <dbReference type="PROSITE" id="PS50838"/>
    </source>
</evidence>
<feature type="region of interest" description="Disordered" evidence="1">
    <location>
        <begin position="1"/>
        <end position="27"/>
    </location>
</feature>
<reference evidence="3 4" key="1">
    <citation type="submission" date="2020-12" db="EMBL/GenBank/DDBJ databases">
        <title>Metabolic potential, ecology and presence of endohyphal bacteria is reflected in genomic diversity of Mucoromycotina.</title>
        <authorList>
            <person name="Muszewska A."/>
            <person name="Okrasinska A."/>
            <person name="Steczkiewicz K."/>
            <person name="Drgas O."/>
            <person name="Orlowska M."/>
            <person name="Perlinska-Lenart U."/>
            <person name="Aleksandrzak-Piekarczyk T."/>
            <person name="Szatraj K."/>
            <person name="Zielenkiewicz U."/>
            <person name="Pilsyk S."/>
            <person name="Malc E."/>
            <person name="Mieczkowski P."/>
            <person name="Kruszewska J.S."/>
            <person name="Biernat P."/>
            <person name="Pawlowska J."/>
        </authorList>
    </citation>
    <scope>NUCLEOTIDE SEQUENCE [LARGE SCALE GENOMIC DNA]</scope>
    <source>
        <strain evidence="3 4">CBS 142.35</strain>
    </source>
</reference>
<dbReference type="GO" id="GO:0005634">
    <property type="term" value="C:nucleus"/>
    <property type="evidence" value="ECO:0007669"/>
    <property type="project" value="TreeGrafter"/>
</dbReference>
<evidence type="ECO:0000256" key="1">
    <source>
        <dbReference type="SAM" id="MobiDB-lite"/>
    </source>
</evidence>
<evidence type="ECO:0000313" key="4">
    <source>
        <dbReference type="Proteomes" id="UP000646827"/>
    </source>
</evidence>
<dbReference type="InterPro" id="IPR037445">
    <property type="entry name" value="MAGE"/>
</dbReference>
<dbReference type="PANTHER" id="PTHR11736">
    <property type="entry name" value="MELANOMA-ASSOCIATED ANTIGEN MAGE ANTIGEN"/>
    <property type="match status" value="1"/>
</dbReference>
<feature type="domain" description="MAGE" evidence="2">
    <location>
        <begin position="39"/>
        <end position="248"/>
    </location>
</feature>
<dbReference type="Proteomes" id="UP000646827">
    <property type="component" value="Unassembled WGS sequence"/>
</dbReference>
<dbReference type="PANTHER" id="PTHR11736:SF14">
    <property type="entry name" value="NSE3 HOMOLOG, SMC5-SMC6 COMPLEX COMPONENT"/>
    <property type="match status" value="1"/>
</dbReference>
<dbReference type="GO" id="GO:0006281">
    <property type="term" value="P:DNA repair"/>
    <property type="evidence" value="ECO:0007669"/>
    <property type="project" value="TreeGrafter"/>
</dbReference>